<keyword evidence="3" id="KW-1185">Reference proteome</keyword>
<organism evidence="2 3">
    <name type="scientific">Dreissena polymorpha</name>
    <name type="common">Zebra mussel</name>
    <name type="synonym">Mytilus polymorpha</name>
    <dbReference type="NCBI Taxonomy" id="45954"/>
    <lineage>
        <taxon>Eukaryota</taxon>
        <taxon>Metazoa</taxon>
        <taxon>Spiralia</taxon>
        <taxon>Lophotrochozoa</taxon>
        <taxon>Mollusca</taxon>
        <taxon>Bivalvia</taxon>
        <taxon>Autobranchia</taxon>
        <taxon>Heteroconchia</taxon>
        <taxon>Euheterodonta</taxon>
        <taxon>Imparidentia</taxon>
        <taxon>Neoheterodontei</taxon>
        <taxon>Myida</taxon>
        <taxon>Dreissenoidea</taxon>
        <taxon>Dreissenidae</taxon>
        <taxon>Dreissena</taxon>
    </lineage>
</organism>
<reference evidence="2" key="1">
    <citation type="journal article" date="2019" name="bioRxiv">
        <title>The Genome of the Zebra Mussel, Dreissena polymorpha: A Resource for Invasive Species Research.</title>
        <authorList>
            <person name="McCartney M.A."/>
            <person name="Auch B."/>
            <person name="Kono T."/>
            <person name="Mallez S."/>
            <person name="Zhang Y."/>
            <person name="Obille A."/>
            <person name="Becker A."/>
            <person name="Abrahante J.E."/>
            <person name="Garbe J."/>
            <person name="Badalamenti J.P."/>
            <person name="Herman A."/>
            <person name="Mangelson H."/>
            <person name="Liachko I."/>
            <person name="Sullivan S."/>
            <person name="Sone E.D."/>
            <person name="Koren S."/>
            <person name="Silverstein K.A.T."/>
            <person name="Beckman K.B."/>
            <person name="Gohl D.M."/>
        </authorList>
    </citation>
    <scope>NUCLEOTIDE SEQUENCE</scope>
    <source>
        <strain evidence="2">Duluth1</strain>
        <tissue evidence="2">Whole animal</tissue>
    </source>
</reference>
<evidence type="ECO:0000313" key="3">
    <source>
        <dbReference type="Proteomes" id="UP000828390"/>
    </source>
</evidence>
<feature type="transmembrane region" description="Helical" evidence="1">
    <location>
        <begin position="92"/>
        <end position="113"/>
    </location>
</feature>
<dbReference type="Proteomes" id="UP000828390">
    <property type="component" value="Unassembled WGS sequence"/>
</dbReference>
<keyword evidence="1" id="KW-0812">Transmembrane</keyword>
<sequence>MRFFSELIISTFGLVVLAWTLADLIHMFDRHAYPPTTPEISIRYKIENTQRGLPKSTCKDCKLRQTTNSEWRESITRRHGSLESDIELLQDAIVVIAAIVIATSWVTLISLILHARVQRRLNAQFNAVFMVPVDAHETFLASRRRG</sequence>
<name>A0A9D4JFC4_DREPO</name>
<accession>A0A9D4JFC4</accession>
<keyword evidence="1" id="KW-1133">Transmembrane helix</keyword>
<evidence type="ECO:0000256" key="1">
    <source>
        <dbReference type="SAM" id="Phobius"/>
    </source>
</evidence>
<dbReference type="EMBL" id="JAIWYP010000006">
    <property type="protein sequence ID" value="KAH3806628.1"/>
    <property type="molecule type" value="Genomic_DNA"/>
</dbReference>
<keyword evidence="1" id="KW-0472">Membrane</keyword>
<reference evidence="2" key="2">
    <citation type="submission" date="2020-11" db="EMBL/GenBank/DDBJ databases">
        <authorList>
            <person name="McCartney M.A."/>
            <person name="Auch B."/>
            <person name="Kono T."/>
            <person name="Mallez S."/>
            <person name="Becker A."/>
            <person name="Gohl D.M."/>
            <person name="Silverstein K.A.T."/>
            <person name="Koren S."/>
            <person name="Bechman K.B."/>
            <person name="Herman A."/>
            <person name="Abrahante J.E."/>
            <person name="Garbe J."/>
        </authorList>
    </citation>
    <scope>NUCLEOTIDE SEQUENCE</scope>
    <source>
        <strain evidence="2">Duluth1</strain>
        <tissue evidence="2">Whole animal</tissue>
    </source>
</reference>
<dbReference type="AlphaFoldDB" id="A0A9D4JFC4"/>
<gene>
    <name evidence="2" type="ORF">DPMN_134951</name>
</gene>
<comment type="caution">
    <text evidence="2">The sequence shown here is derived from an EMBL/GenBank/DDBJ whole genome shotgun (WGS) entry which is preliminary data.</text>
</comment>
<protein>
    <submittedName>
        <fullName evidence="2">Uncharacterized protein</fullName>
    </submittedName>
</protein>
<evidence type="ECO:0000313" key="2">
    <source>
        <dbReference type="EMBL" id="KAH3806628.1"/>
    </source>
</evidence>
<proteinExistence type="predicted"/>